<dbReference type="Pfam" id="PF22067">
    <property type="entry name" value="Cep192_D3"/>
    <property type="match status" value="1"/>
</dbReference>
<accession>A0A1A8CC75</accession>
<name>A0A1A8CC75_NOTKA</name>
<evidence type="ECO:0000313" key="3">
    <source>
        <dbReference type="EMBL" id="SBP65987.1"/>
    </source>
</evidence>
<feature type="compositionally biased region" description="Basic and acidic residues" evidence="1">
    <location>
        <begin position="276"/>
        <end position="300"/>
    </location>
</feature>
<protein>
    <recommendedName>
        <fullName evidence="2">Cep192-like domain-containing protein</fullName>
    </recommendedName>
</protein>
<feature type="region of interest" description="Disordered" evidence="1">
    <location>
        <begin position="260"/>
        <end position="305"/>
    </location>
</feature>
<sequence>MEAVPSGSQTPWQPLRRRGAAVPLRPLLEESRGRTITPDSKIDSTPIQAEPSELHFSGFQLGKTSVKILKLINISAKVMNIHVIPTQTAYFQTTYTKKCQLLPGLAYTLKVEFCPDEWRYFYDCVHVRFKDKENLVIPVHAYPVIDDLHIPPCVDLQAVPLGQSVCHAIPLRCSCPVDFEFQVFVIQQHEAFSVQPLTGVIPANGETRITVTFSPQQYETSQFTFQLVISQFNTKPYLCTIIGSSAPHLALRQLEGNRGAVPKELKVPPHGSKLPPRRDAKNSSTKESDKLKRDHNDANHKLPPSVDVCTPAGVAKMLIKDINKLTLRDLKQASPCGGTPGNESGKMKEALFLKKVQQTEEEEQANHFTFREQVHLGSDPITEEAQQQILKEREMDQKENMEEVCAAGETKLSSTQEILNAGQVPEETPSFQCYPTLNLDLRLRALRRFQQASRKVVIQCRINRRLASQKKLVESIKNPASVDKAEEKEIRDFKIPPDEPFPSSLPIVSDVEVTRHYKLMSIMLDDKNAPPTSTSLRPVPQELLQEEAGPHKVLKRTSEEEKELEDISRFSFQPPEALLEPFPANPLSIFNPAPGLRTYEPKPKNLEFEPESCVCPPPRYSVPESKVGGIRTQTPDTQKFTDHKTEQEVIAGVTEWKTDLVSVPSLSDQLTCDTAQRRSVDYNTEIIPSAAPPPLAALPDNLPPVAENPCEGTQLTAGMLRATLPPGKIPVSNSNLTKGTTDRKSQSKVTRRSEISTRGVKK</sequence>
<dbReference type="PANTHER" id="PTHR46500:SF1">
    <property type="entry name" value="CILIA- AND FLAGELLA-ASSOCIATED PROTEIN 221"/>
    <property type="match status" value="1"/>
</dbReference>
<dbReference type="EMBL" id="HADZ01013298">
    <property type="protein sequence ID" value="SBP77239.1"/>
    <property type="molecule type" value="Transcribed_RNA"/>
</dbReference>
<dbReference type="GO" id="GO:0097729">
    <property type="term" value="C:9+2 motile cilium"/>
    <property type="evidence" value="ECO:0007669"/>
    <property type="project" value="TreeGrafter"/>
</dbReference>
<dbReference type="InterPro" id="IPR013783">
    <property type="entry name" value="Ig-like_fold"/>
</dbReference>
<dbReference type="InterPro" id="IPR029676">
    <property type="entry name" value="CFAP221"/>
</dbReference>
<evidence type="ECO:0000256" key="1">
    <source>
        <dbReference type="SAM" id="MobiDB-lite"/>
    </source>
</evidence>
<organism evidence="4">
    <name type="scientific">Nothobranchius kadleci</name>
    <name type="common">African annual killifish</name>
    <dbReference type="NCBI Taxonomy" id="1051664"/>
    <lineage>
        <taxon>Eukaryota</taxon>
        <taxon>Metazoa</taxon>
        <taxon>Chordata</taxon>
        <taxon>Craniata</taxon>
        <taxon>Vertebrata</taxon>
        <taxon>Euteleostomi</taxon>
        <taxon>Actinopterygii</taxon>
        <taxon>Neopterygii</taxon>
        <taxon>Teleostei</taxon>
        <taxon>Neoteleostei</taxon>
        <taxon>Acanthomorphata</taxon>
        <taxon>Ovalentaria</taxon>
        <taxon>Atherinomorphae</taxon>
        <taxon>Cyprinodontiformes</taxon>
        <taxon>Nothobranchiidae</taxon>
        <taxon>Nothobranchius</taxon>
    </lineage>
</organism>
<dbReference type="GO" id="GO:0044458">
    <property type="term" value="P:motile cilium assembly"/>
    <property type="evidence" value="ECO:0007669"/>
    <property type="project" value="TreeGrafter"/>
</dbReference>
<feature type="region of interest" description="Disordered" evidence="1">
    <location>
        <begin position="723"/>
        <end position="762"/>
    </location>
</feature>
<proteinExistence type="predicted"/>
<reference evidence="4" key="1">
    <citation type="submission" date="2016-05" db="EMBL/GenBank/DDBJ databases">
        <authorList>
            <person name="Lavstsen T."/>
            <person name="Jespersen J.S."/>
        </authorList>
    </citation>
    <scope>NUCLEOTIDE SEQUENCE</scope>
    <source>
        <tissue evidence="4">Brain</tissue>
    </source>
</reference>
<feature type="compositionally biased region" description="Basic and acidic residues" evidence="1">
    <location>
        <begin position="740"/>
        <end position="755"/>
    </location>
</feature>
<dbReference type="AlphaFoldDB" id="A0A1A8CC75"/>
<dbReference type="Gene3D" id="2.60.40.10">
    <property type="entry name" value="Immunoglobulins"/>
    <property type="match status" value="2"/>
</dbReference>
<feature type="domain" description="Cep192-like" evidence="2">
    <location>
        <begin position="158"/>
        <end position="242"/>
    </location>
</feature>
<dbReference type="InterPro" id="IPR054089">
    <property type="entry name" value="Cep192-like_D3"/>
</dbReference>
<evidence type="ECO:0000259" key="2">
    <source>
        <dbReference type="Pfam" id="PF22067"/>
    </source>
</evidence>
<dbReference type="GO" id="GO:0003341">
    <property type="term" value="P:cilium movement"/>
    <property type="evidence" value="ECO:0007669"/>
    <property type="project" value="InterPro"/>
</dbReference>
<dbReference type="PANTHER" id="PTHR46500">
    <property type="entry name" value="CILIA- AND FLAGELLA-ASSOCIATED PROTEIN 221"/>
    <property type="match status" value="1"/>
</dbReference>
<evidence type="ECO:0000313" key="4">
    <source>
        <dbReference type="EMBL" id="SBP77239.1"/>
    </source>
</evidence>
<reference evidence="4" key="2">
    <citation type="submission" date="2016-06" db="EMBL/GenBank/DDBJ databases">
        <title>The genome of a short-lived fish provides insights into sex chromosome evolution and the genetic control of aging.</title>
        <authorList>
            <person name="Reichwald K."/>
            <person name="Felder M."/>
            <person name="Petzold A."/>
            <person name="Koch P."/>
            <person name="Groth M."/>
            <person name="Platzer M."/>
        </authorList>
    </citation>
    <scope>NUCLEOTIDE SEQUENCE</scope>
    <source>
        <tissue evidence="4">Brain</tissue>
    </source>
</reference>
<dbReference type="EMBL" id="HADZ01002046">
    <property type="protein sequence ID" value="SBP65987.1"/>
    <property type="molecule type" value="Transcribed_RNA"/>
</dbReference>
<gene>
    <name evidence="4" type="primary">Nfu_g_1_017425</name>
    <name evidence="3" type="synonym">Nfu_g_1_006997</name>
</gene>